<reference evidence="5 6" key="1">
    <citation type="submission" date="2019-09" db="EMBL/GenBank/DDBJ databases">
        <title>Prosopis cineraria nodule microbiome.</title>
        <authorList>
            <person name="Chaluvadi S.R."/>
            <person name="Ali R."/>
            <person name="Wang X."/>
        </authorList>
    </citation>
    <scope>NUCLEOTIDE SEQUENCE [LARGE SCALE GENOMIC DNA]</scope>
    <source>
        <strain evidence="5 6">BG1</strain>
    </source>
</reference>
<dbReference type="PANTHER" id="PTHR30408">
    <property type="entry name" value="TYPE-1 RESTRICTION ENZYME ECOKI SPECIFICITY PROTEIN"/>
    <property type="match status" value="1"/>
</dbReference>
<name>A0A9X7R2V1_PSEDE</name>
<evidence type="ECO:0000313" key="5">
    <source>
        <dbReference type="EMBL" id="QEY70746.1"/>
    </source>
</evidence>
<evidence type="ECO:0000259" key="4">
    <source>
        <dbReference type="Pfam" id="PF01420"/>
    </source>
</evidence>
<dbReference type="SUPFAM" id="SSF116734">
    <property type="entry name" value="DNA methylase specificity domain"/>
    <property type="match status" value="2"/>
</dbReference>
<evidence type="ECO:0000256" key="1">
    <source>
        <dbReference type="ARBA" id="ARBA00010923"/>
    </source>
</evidence>
<accession>A0A9X7R2V1</accession>
<dbReference type="AlphaFoldDB" id="A0A9X7R2V1"/>
<dbReference type="OrthoDB" id="9798929at2"/>
<dbReference type="GO" id="GO:0003677">
    <property type="term" value="F:DNA binding"/>
    <property type="evidence" value="ECO:0007669"/>
    <property type="project" value="UniProtKB-KW"/>
</dbReference>
<comment type="similarity">
    <text evidence="1">Belongs to the type-I restriction system S methylase family.</text>
</comment>
<dbReference type="REBASE" id="356842">
    <property type="entry name" value="S.PdeBG1ORF3250P"/>
</dbReference>
<feature type="domain" description="Type I restriction modification DNA specificity" evidence="4">
    <location>
        <begin position="239"/>
        <end position="368"/>
    </location>
</feature>
<dbReference type="GO" id="GO:0004519">
    <property type="term" value="F:endonuclease activity"/>
    <property type="evidence" value="ECO:0007669"/>
    <property type="project" value="UniProtKB-KW"/>
</dbReference>
<dbReference type="InterPro" id="IPR044946">
    <property type="entry name" value="Restrct_endonuc_typeI_TRD_sf"/>
</dbReference>
<protein>
    <submittedName>
        <fullName evidence="5">Restriction endonuclease subunit S</fullName>
    </submittedName>
</protein>
<keyword evidence="6" id="KW-1185">Reference proteome</keyword>
<keyword evidence="5" id="KW-0540">Nuclease</keyword>
<feature type="domain" description="Type I restriction modification DNA specificity" evidence="4">
    <location>
        <begin position="40"/>
        <end position="189"/>
    </location>
</feature>
<dbReference type="CDD" id="cd17262">
    <property type="entry name" value="RMtype1_S_Aco12261I-TRD2-CR2"/>
    <property type="match status" value="1"/>
</dbReference>
<proteinExistence type="inferred from homology"/>
<evidence type="ECO:0000256" key="2">
    <source>
        <dbReference type="ARBA" id="ARBA00022747"/>
    </source>
</evidence>
<dbReference type="Proteomes" id="UP000326659">
    <property type="component" value="Chromosome"/>
</dbReference>
<keyword evidence="3" id="KW-0238">DNA-binding</keyword>
<dbReference type="GO" id="GO:0009307">
    <property type="term" value="P:DNA restriction-modification system"/>
    <property type="evidence" value="ECO:0007669"/>
    <property type="project" value="UniProtKB-KW"/>
</dbReference>
<evidence type="ECO:0000313" key="6">
    <source>
        <dbReference type="Proteomes" id="UP000326659"/>
    </source>
</evidence>
<dbReference type="KEGG" id="pden:F1C79_03255"/>
<keyword evidence="5" id="KW-0378">Hydrolase</keyword>
<dbReference type="PANTHER" id="PTHR30408:SF13">
    <property type="entry name" value="TYPE I RESTRICTION ENZYME HINDI SPECIFICITY SUBUNIT"/>
    <property type="match status" value="1"/>
</dbReference>
<organism evidence="5 6">
    <name type="scientific">Pseudomonas denitrificans</name>
    <dbReference type="NCBI Taxonomy" id="43306"/>
    <lineage>
        <taxon>Bacteria</taxon>
        <taxon>Pseudomonadati</taxon>
        <taxon>Pseudomonadota</taxon>
        <taxon>Gammaproteobacteria</taxon>
        <taxon>Pseudomonadales</taxon>
        <taxon>Pseudomonadaceae</taxon>
        <taxon>Halopseudomonas</taxon>
    </lineage>
</organism>
<sequence>MSFDLPALPETWSYVPLDQLTQPGSVTYGVVQPGAALTEGVPMIRVNNFKDGRLELGDLMRIDPEIESKYGRTRLKGGEVLLTLVGSVGQVAVAPQNVSGFNVARAVAVIHPVEGIESEWIALCLRSPLSQHLLDSRANTTVQTTINLKDLRALPIPIPPLSERLEISAVMSALDDRVVLLRETNATLEAIAQALFKSWFVDFDPVRAKAEGRQPEGMDAATAALFPDSFEVSELGLVPKGWRYVSLKEITAIFDSQRVPLSGQERDKRKGIYPYYGAASLMDWVDGYLFDGVYLLLGEDGSVADTAGNPVTQYVWGKIWVNNHAHVLQGRAGVSTEHLMLALQKTNVSPYITGAVQAKLSQANMWRIPFLRSSEAVSMAFGEAIAPLFASIRHNHEQSQTLTQLRDTLLPRLISGHLRMPETDALVAGDTRACTSAY</sequence>
<gene>
    <name evidence="5" type="ORF">F1C79_03255</name>
</gene>
<dbReference type="Gene3D" id="3.90.220.20">
    <property type="entry name" value="DNA methylase specificity domains"/>
    <property type="match status" value="2"/>
</dbReference>
<dbReference type="InterPro" id="IPR000055">
    <property type="entry name" value="Restrct_endonuc_typeI_TRD"/>
</dbReference>
<dbReference type="CDD" id="cd17256">
    <property type="entry name" value="RMtype1_S_EcoJA65PI-TRD1-CR1_like"/>
    <property type="match status" value="1"/>
</dbReference>
<evidence type="ECO:0000256" key="3">
    <source>
        <dbReference type="ARBA" id="ARBA00023125"/>
    </source>
</evidence>
<keyword evidence="5" id="KW-0255">Endonuclease</keyword>
<dbReference type="Pfam" id="PF01420">
    <property type="entry name" value="Methylase_S"/>
    <property type="match status" value="2"/>
</dbReference>
<dbReference type="EMBL" id="CP043626">
    <property type="protein sequence ID" value="QEY70746.1"/>
    <property type="molecule type" value="Genomic_DNA"/>
</dbReference>
<keyword evidence="2" id="KW-0680">Restriction system</keyword>
<dbReference type="InterPro" id="IPR052021">
    <property type="entry name" value="Type-I_RS_S_subunit"/>
</dbReference>